<feature type="non-terminal residue" evidence="2">
    <location>
        <position position="147"/>
    </location>
</feature>
<accession>A0ABT4UPI3</accession>
<dbReference type="InterPro" id="IPR047650">
    <property type="entry name" value="Transpos_IS110"/>
</dbReference>
<dbReference type="PANTHER" id="PTHR33055:SF3">
    <property type="entry name" value="PUTATIVE TRANSPOSASE FOR IS117-RELATED"/>
    <property type="match status" value="1"/>
</dbReference>
<dbReference type="EMBL" id="JAQGEF010000042">
    <property type="protein sequence ID" value="MDA3616764.1"/>
    <property type="molecule type" value="Genomic_DNA"/>
</dbReference>
<dbReference type="InterPro" id="IPR002525">
    <property type="entry name" value="Transp_IS110-like_N"/>
</dbReference>
<evidence type="ECO:0000313" key="3">
    <source>
        <dbReference type="Proteomes" id="UP001210231"/>
    </source>
</evidence>
<dbReference type="PANTHER" id="PTHR33055">
    <property type="entry name" value="TRANSPOSASE FOR INSERTION SEQUENCE ELEMENT IS1111A"/>
    <property type="match status" value="1"/>
</dbReference>
<comment type="caution">
    <text evidence="2">The sequence shown here is derived from an EMBL/GenBank/DDBJ whole genome shotgun (WGS) entry which is preliminary data.</text>
</comment>
<name>A0ABT4UPI3_9BACT</name>
<evidence type="ECO:0000259" key="1">
    <source>
        <dbReference type="Pfam" id="PF01548"/>
    </source>
</evidence>
<sequence>MQKVKQIIGVDISKLTLDIHFHQKNQHLKIDNNFSGFKVLIKKIKELKLLNTELFVVLEFTGGYEYRFIHFLSLYSIDYVRMPGLAIKRSMGIIRGKSDMVDAKRIAQFGYEKQDSLVKDKPLNKNILALKELLAIRKEQVVRKTAA</sequence>
<gene>
    <name evidence="2" type="ORF">O3P16_18275</name>
</gene>
<reference evidence="2 3" key="1">
    <citation type="submission" date="2022-12" db="EMBL/GenBank/DDBJ databases">
        <title>Chitinophagaceae gen. sp. nov., a new member of the family Chitinophagaceae, isolated from soil in a chemical factory.</title>
        <authorList>
            <person name="Ke Z."/>
        </authorList>
    </citation>
    <scope>NUCLEOTIDE SEQUENCE [LARGE SCALE GENOMIC DNA]</scope>
    <source>
        <strain evidence="2 3">LY-5</strain>
    </source>
</reference>
<feature type="domain" description="Transposase IS110-like N-terminal" evidence="1">
    <location>
        <begin position="8"/>
        <end position="142"/>
    </location>
</feature>
<dbReference type="Pfam" id="PF01548">
    <property type="entry name" value="DEDD_Tnp_IS110"/>
    <property type="match status" value="1"/>
</dbReference>
<protein>
    <submittedName>
        <fullName evidence="2">Transposase</fullName>
    </submittedName>
</protein>
<evidence type="ECO:0000313" key="2">
    <source>
        <dbReference type="EMBL" id="MDA3616764.1"/>
    </source>
</evidence>
<dbReference type="RefSeq" id="WP_407033094.1">
    <property type="nucleotide sequence ID" value="NZ_JAQGEF010000042.1"/>
</dbReference>
<organism evidence="2 3">
    <name type="scientific">Polluticaenibacter yanchengensis</name>
    <dbReference type="NCBI Taxonomy" id="3014562"/>
    <lineage>
        <taxon>Bacteria</taxon>
        <taxon>Pseudomonadati</taxon>
        <taxon>Bacteroidota</taxon>
        <taxon>Chitinophagia</taxon>
        <taxon>Chitinophagales</taxon>
        <taxon>Chitinophagaceae</taxon>
        <taxon>Polluticaenibacter</taxon>
    </lineage>
</organism>
<proteinExistence type="predicted"/>
<keyword evidence="3" id="KW-1185">Reference proteome</keyword>
<dbReference type="Proteomes" id="UP001210231">
    <property type="component" value="Unassembled WGS sequence"/>
</dbReference>